<dbReference type="PRINTS" id="PR00260">
    <property type="entry name" value="CHEMTRNSDUCR"/>
</dbReference>
<dbReference type="SUPFAM" id="SSF58104">
    <property type="entry name" value="Methyl-accepting chemotaxis protein (MCP) signaling domain"/>
    <property type="match status" value="1"/>
</dbReference>
<organism evidence="11 12">
    <name type="scientific">Shouchella clausii</name>
    <name type="common">Alkalihalobacillus clausii</name>
    <dbReference type="NCBI Taxonomy" id="79880"/>
    <lineage>
        <taxon>Bacteria</taxon>
        <taxon>Bacillati</taxon>
        <taxon>Bacillota</taxon>
        <taxon>Bacilli</taxon>
        <taxon>Bacillales</taxon>
        <taxon>Bacillaceae</taxon>
        <taxon>Shouchella</taxon>
    </lineage>
</organism>
<keyword evidence="8" id="KW-0812">Transmembrane</keyword>
<dbReference type="AlphaFoldDB" id="A0A268NZG1"/>
<evidence type="ECO:0000256" key="6">
    <source>
        <dbReference type="PROSITE-ProRule" id="PRU00284"/>
    </source>
</evidence>
<evidence type="ECO:0000313" key="12">
    <source>
        <dbReference type="Proteomes" id="UP000216207"/>
    </source>
</evidence>
<dbReference type="RefSeq" id="WP_095326600.1">
    <property type="nucleotide sequence ID" value="NZ_NPCC01000012.1"/>
</dbReference>
<feature type="domain" description="HAMP" evidence="10">
    <location>
        <begin position="78"/>
        <end position="129"/>
    </location>
</feature>
<dbReference type="GO" id="GO:0006935">
    <property type="term" value="P:chemotaxis"/>
    <property type="evidence" value="ECO:0007669"/>
    <property type="project" value="InterPro"/>
</dbReference>
<comment type="similarity">
    <text evidence="5">Belongs to the methyl-accepting chemotaxis (MCP) protein family.</text>
</comment>
<dbReference type="Proteomes" id="UP000216207">
    <property type="component" value="Unassembled WGS sequence"/>
</dbReference>
<evidence type="ECO:0000256" key="5">
    <source>
        <dbReference type="ARBA" id="ARBA00029447"/>
    </source>
</evidence>
<evidence type="ECO:0000256" key="7">
    <source>
        <dbReference type="SAM" id="Coils"/>
    </source>
</evidence>
<accession>A0A268NZG1</accession>
<protein>
    <recommendedName>
        <fullName evidence="13">Methyl-accepting chemotaxis protein</fullName>
    </recommendedName>
</protein>
<feature type="transmembrane region" description="Helical" evidence="8">
    <location>
        <begin position="18"/>
        <end position="41"/>
    </location>
</feature>
<dbReference type="PROSITE" id="PS50885">
    <property type="entry name" value="HAMP"/>
    <property type="match status" value="1"/>
</dbReference>
<proteinExistence type="inferred from homology"/>
<sequence length="437" mass="46603">MEGNGVGRTYKFSIRKKLVVGVSAVAVVTFACSAFILYFLADYLAQAMSIDPRLVIPLTLFVGVIWSAIFGYLLAPFITKPLSELERAVTQAAAGSVNTSVKLSKSDDELRALGIACNDMLASLKQMTSDIEVNFVETDKRVKQLADATERSSSQGNQIGLTMAEIASGAEASAKAIQETAATLEDTTLMATEMKAKADSSKGQAEEMVATLEESRKRTDSLVNGVGELSKKQEASLESVRRLEQQAAEVETIASFVGSIAKQTNLLALNASIEASRAGEHGKGFAVVANEVRNLADECGRAVASIGELIAAIQEEMQQTVADIEAQAAVARKQREESEQTTAAIAKMEASVKTVAALIGEVSLLSDKQRQSIKESSLKTQEVAAIAEETSAGAEEVAAMTEEQSQALEEAQKLSFDLANQAKQLKTTIEKFTIEST</sequence>
<comment type="subcellular location">
    <subcellularLocation>
        <location evidence="1">Cell membrane</location>
    </subcellularLocation>
</comment>
<evidence type="ECO:0000256" key="1">
    <source>
        <dbReference type="ARBA" id="ARBA00004236"/>
    </source>
</evidence>
<evidence type="ECO:0000259" key="9">
    <source>
        <dbReference type="PROSITE" id="PS50111"/>
    </source>
</evidence>
<evidence type="ECO:0000259" key="10">
    <source>
        <dbReference type="PROSITE" id="PS50885"/>
    </source>
</evidence>
<dbReference type="GO" id="GO:0005886">
    <property type="term" value="C:plasma membrane"/>
    <property type="evidence" value="ECO:0007669"/>
    <property type="project" value="UniProtKB-SubCell"/>
</dbReference>
<keyword evidence="2" id="KW-1003">Cell membrane</keyword>
<dbReference type="Gene3D" id="1.10.287.950">
    <property type="entry name" value="Methyl-accepting chemotaxis protein"/>
    <property type="match status" value="1"/>
</dbReference>
<dbReference type="PROSITE" id="PS50111">
    <property type="entry name" value="CHEMOTAXIS_TRANSDUC_2"/>
    <property type="match status" value="1"/>
</dbReference>
<dbReference type="GO" id="GO:0007165">
    <property type="term" value="P:signal transduction"/>
    <property type="evidence" value="ECO:0007669"/>
    <property type="project" value="UniProtKB-KW"/>
</dbReference>
<keyword evidence="4 6" id="KW-0807">Transducer</keyword>
<dbReference type="InterPro" id="IPR003660">
    <property type="entry name" value="HAMP_dom"/>
</dbReference>
<gene>
    <name evidence="11" type="ORF">CHH72_10915</name>
</gene>
<comment type="caution">
    <text evidence="11">The sequence shown here is derived from an EMBL/GenBank/DDBJ whole genome shotgun (WGS) entry which is preliminary data.</text>
</comment>
<keyword evidence="7" id="KW-0175">Coiled coil</keyword>
<evidence type="ECO:0008006" key="13">
    <source>
        <dbReference type="Google" id="ProtNLM"/>
    </source>
</evidence>
<keyword evidence="8" id="KW-1133">Transmembrane helix</keyword>
<dbReference type="GO" id="GO:0004888">
    <property type="term" value="F:transmembrane signaling receptor activity"/>
    <property type="evidence" value="ECO:0007669"/>
    <property type="project" value="InterPro"/>
</dbReference>
<dbReference type="SMART" id="SM00304">
    <property type="entry name" value="HAMP"/>
    <property type="match status" value="1"/>
</dbReference>
<name>A0A268NZG1_SHOCL</name>
<evidence type="ECO:0000256" key="3">
    <source>
        <dbReference type="ARBA" id="ARBA00023136"/>
    </source>
</evidence>
<evidence type="ECO:0000256" key="4">
    <source>
        <dbReference type="ARBA" id="ARBA00023224"/>
    </source>
</evidence>
<dbReference type="Gene3D" id="6.10.340.10">
    <property type="match status" value="1"/>
</dbReference>
<dbReference type="PANTHER" id="PTHR32089">
    <property type="entry name" value="METHYL-ACCEPTING CHEMOTAXIS PROTEIN MCPB"/>
    <property type="match status" value="1"/>
</dbReference>
<feature type="domain" description="Methyl-accepting transducer" evidence="9">
    <location>
        <begin position="148"/>
        <end position="398"/>
    </location>
</feature>
<dbReference type="InterPro" id="IPR004090">
    <property type="entry name" value="Chemotax_Me-accpt_rcpt"/>
</dbReference>
<dbReference type="EMBL" id="NPCC01000012">
    <property type="protein sequence ID" value="PAE88877.1"/>
    <property type="molecule type" value="Genomic_DNA"/>
</dbReference>
<keyword evidence="3 8" id="KW-0472">Membrane</keyword>
<dbReference type="InterPro" id="IPR004089">
    <property type="entry name" value="MCPsignal_dom"/>
</dbReference>
<dbReference type="Pfam" id="PF00015">
    <property type="entry name" value="MCPsignal"/>
    <property type="match status" value="1"/>
</dbReference>
<evidence type="ECO:0000256" key="2">
    <source>
        <dbReference type="ARBA" id="ARBA00022475"/>
    </source>
</evidence>
<feature type="transmembrane region" description="Helical" evidence="8">
    <location>
        <begin position="53"/>
        <end position="75"/>
    </location>
</feature>
<dbReference type="CDD" id="cd06225">
    <property type="entry name" value="HAMP"/>
    <property type="match status" value="1"/>
</dbReference>
<evidence type="ECO:0000256" key="8">
    <source>
        <dbReference type="SAM" id="Phobius"/>
    </source>
</evidence>
<dbReference type="PANTHER" id="PTHR32089:SF112">
    <property type="entry name" value="LYSOZYME-LIKE PROTEIN-RELATED"/>
    <property type="match status" value="1"/>
</dbReference>
<evidence type="ECO:0000313" key="11">
    <source>
        <dbReference type="EMBL" id="PAE88877.1"/>
    </source>
</evidence>
<dbReference type="Pfam" id="PF00672">
    <property type="entry name" value="HAMP"/>
    <property type="match status" value="1"/>
</dbReference>
<dbReference type="SMART" id="SM00283">
    <property type="entry name" value="MA"/>
    <property type="match status" value="1"/>
</dbReference>
<feature type="coiled-coil region" evidence="7">
    <location>
        <begin position="314"/>
        <end position="341"/>
    </location>
</feature>
<reference evidence="11 12" key="1">
    <citation type="submission" date="2017-07" db="EMBL/GenBank/DDBJ databases">
        <title>Isolation and whole genome analysis of endospore-forming bacteria from heroin.</title>
        <authorList>
            <person name="Kalinowski J."/>
            <person name="Ahrens B."/>
            <person name="Al-Dilaimi A."/>
            <person name="Winkler A."/>
            <person name="Wibberg D."/>
            <person name="Schleenbecker U."/>
            <person name="Ruckert C."/>
            <person name="Wolfel R."/>
            <person name="Grass G."/>
        </authorList>
    </citation>
    <scope>NUCLEOTIDE SEQUENCE [LARGE SCALE GENOMIC DNA]</scope>
    <source>
        <strain evidence="11 12">7539</strain>
    </source>
</reference>